<evidence type="ECO:0000259" key="10">
    <source>
        <dbReference type="Pfam" id="PF05187"/>
    </source>
</evidence>
<keyword evidence="6" id="KW-0249">Electron transport</keyword>
<reference evidence="11 12" key="1">
    <citation type="submission" date="2020-03" db="EMBL/GenBank/DDBJ databases">
        <title>Genomic Encyclopedia of Type Strains, Phase IV (KMG-IV): sequencing the most valuable type-strain genomes for metagenomic binning, comparative biology and taxonomic classification.</title>
        <authorList>
            <person name="Goeker M."/>
        </authorList>
    </citation>
    <scope>NUCLEOTIDE SEQUENCE [LARGE SCALE GENOMIC DNA]</scope>
    <source>
        <strain evidence="11 12">DSM 24233</strain>
    </source>
</reference>
<dbReference type="Pfam" id="PF05187">
    <property type="entry name" value="Fer4_ETF_QO"/>
    <property type="match status" value="1"/>
</dbReference>
<keyword evidence="12" id="KW-1185">Reference proteome</keyword>
<dbReference type="PIRSF" id="PIRSF036548">
    <property type="entry name" value="Fdx_FixX"/>
    <property type="match status" value="1"/>
</dbReference>
<evidence type="ECO:0000256" key="4">
    <source>
        <dbReference type="ARBA" id="ARBA00022448"/>
    </source>
</evidence>
<evidence type="ECO:0000256" key="6">
    <source>
        <dbReference type="ARBA" id="ARBA00022982"/>
    </source>
</evidence>
<evidence type="ECO:0000256" key="5">
    <source>
        <dbReference type="ARBA" id="ARBA00022723"/>
    </source>
</evidence>
<keyword evidence="7" id="KW-0408">Iron</keyword>
<dbReference type="PANTHER" id="PTHR43082:SF3">
    <property type="entry name" value="FERREDOXIN-LIKE PROTEIN YDIT"/>
    <property type="match status" value="1"/>
</dbReference>
<dbReference type="EMBL" id="JAATJA010000001">
    <property type="protein sequence ID" value="NJB66410.1"/>
    <property type="molecule type" value="Genomic_DNA"/>
</dbReference>
<accession>A0A846QH15</accession>
<dbReference type="InterPro" id="IPR007859">
    <property type="entry name" value="ETF-QO/FixX_C"/>
</dbReference>
<keyword evidence="5" id="KW-0479">Metal-binding</keyword>
<dbReference type="GO" id="GO:0005506">
    <property type="term" value="F:iron ion binding"/>
    <property type="evidence" value="ECO:0007669"/>
    <property type="project" value="InterPro"/>
</dbReference>
<evidence type="ECO:0000256" key="7">
    <source>
        <dbReference type="ARBA" id="ARBA00023004"/>
    </source>
</evidence>
<evidence type="ECO:0000256" key="9">
    <source>
        <dbReference type="ARBA" id="ARBA00023231"/>
    </source>
</evidence>
<dbReference type="Proteomes" id="UP000580856">
    <property type="component" value="Unassembled WGS sequence"/>
</dbReference>
<dbReference type="AlphaFoldDB" id="A0A846QH15"/>
<feature type="domain" description="ETF-QO/FixX C-terminal" evidence="10">
    <location>
        <begin position="32"/>
        <end position="91"/>
    </location>
</feature>
<dbReference type="SUPFAM" id="SSF54862">
    <property type="entry name" value="4Fe-4S ferredoxins"/>
    <property type="match status" value="1"/>
</dbReference>
<organism evidence="11 12">
    <name type="scientific">Desulfobaculum xiamenense</name>
    <dbReference type="NCBI Taxonomy" id="995050"/>
    <lineage>
        <taxon>Bacteria</taxon>
        <taxon>Pseudomonadati</taxon>
        <taxon>Thermodesulfobacteriota</taxon>
        <taxon>Desulfovibrionia</taxon>
        <taxon>Desulfovibrionales</taxon>
        <taxon>Desulfovibrionaceae</taxon>
        <taxon>Desulfobaculum</taxon>
    </lineage>
</organism>
<keyword evidence="8" id="KW-0411">Iron-sulfur</keyword>
<evidence type="ECO:0000256" key="8">
    <source>
        <dbReference type="ARBA" id="ARBA00023014"/>
    </source>
</evidence>
<dbReference type="PANTHER" id="PTHR43082">
    <property type="entry name" value="FERREDOXIN-LIKE"/>
    <property type="match status" value="1"/>
</dbReference>
<sequence length="94" mass="10444">MSTVNVDVKLGVNKFFVDEGNPHIELVENPDLAEFAKLEKACPAGLYKRDEAGNIHFDCAGCLECGTCRILCGKTILKKWEYPQGTMGVEYRFG</sequence>
<dbReference type="InterPro" id="IPR012206">
    <property type="entry name" value="Fd_FixX"/>
</dbReference>
<gene>
    <name evidence="11" type="ORF">GGQ74_000050</name>
</gene>
<evidence type="ECO:0000313" key="12">
    <source>
        <dbReference type="Proteomes" id="UP000580856"/>
    </source>
</evidence>
<keyword evidence="4" id="KW-0813">Transport</keyword>
<comment type="function">
    <text evidence="1">Could be a 3Fe-4S cluster-containing protein.</text>
</comment>
<comment type="caution">
    <text evidence="11">The sequence shown here is derived from an EMBL/GenBank/DDBJ whole genome shotgun (WGS) entry which is preliminary data.</text>
</comment>
<evidence type="ECO:0000256" key="3">
    <source>
        <dbReference type="ARBA" id="ARBA00020378"/>
    </source>
</evidence>
<evidence type="ECO:0000313" key="11">
    <source>
        <dbReference type="EMBL" id="NJB66410.1"/>
    </source>
</evidence>
<protein>
    <recommendedName>
        <fullName evidence="3">Ferredoxin-like protein</fullName>
    </recommendedName>
</protein>
<name>A0A846QH15_9BACT</name>
<dbReference type="Gene3D" id="3.30.70.20">
    <property type="match status" value="1"/>
</dbReference>
<evidence type="ECO:0000256" key="2">
    <source>
        <dbReference type="ARBA" id="ARBA00009192"/>
    </source>
</evidence>
<dbReference type="RefSeq" id="WP_167939548.1">
    <property type="nucleotide sequence ID" value="NZ_JAATJA010000001.1"/>
</dbReference>
<evidence type="ECO:0000256" key="1">
    <source>
        <dbReference type="ARBA" id="ARBA00003208"/>
    </source>
</evidence>
<dbReference type="GO" id="GO:0051536">
    <property type="term" value="F:iron-sulfur cluster binding"/>
    <property type="evidence" value="ECO:0007669"/>
    <property type="project" value="UniProtKB-KW"/>
</dbReference>
<comment type="similarity">
    <text evidence="2">To ferredoxins from P.putida and C.tartarivorum, ferredoxin I from A.vinelandii, ferredoxin II from D.desulfuricans.</text>
</comment>
<keyword evidence="9" id="KW-0535">Nitrogen fixation</keyword>
<proteinExistence type="predicted"/>